<organism evidence="1 2">
    <name type="scientific">Candidatus Raymondbacteria bacterium RIFOXYD12_FULL_49_13</name>
    <dbReference type="NCBI Taxonomy" id="1817890"/>
    <lineage>
        <taxon>Bacteria</taxon>
        <taxon>Raymondiibacteriota</taxon>
    </lineage>
</organism>
<reference evidence="1 2" key="1">
    <citation type="journal article" date="2016" name="Nat. Commun.">
        <title>Thousands of microbial genomes shed light on interconnected biogeochemical processes in an aquifer system.</title>
        <authorList>
            <person name="Anantharaman K."/>
            <person name="Brown C.T."/>
            <person name="Hug L.A."/>
            <person name="Sharon I."/>
            <person name="Castelle C.J."/>
            <person name="Probst A.J."/>
            <person name="Thomas B.C."/>
            <person name="Singh A."/>
            <person name="Wilkins M.J."/>
            <person name="Karaoz U."/>
            <person name="Brodie E.L."/>
            <person name="Williams K.H."/>
            <person name="Hubbard S.S."/>
            <person name="Banfield J.F."/>
        </authorList>
    </citation>
    <scope>NUCLEOTIDE SEQUENCE [LARGE SCALE GENOMIC DNA]</scope>
</reference>
<dbReference type="AlphaFoldDB" id="A0A1F7FCQ1"/>
<evidence type="ECO:0008006" key="3">
    <source>
        <dbReference type="Google" id="ProtNLM"/>
    </source>
</evidence>
<dbReference type="InterPro" id="IPR038573">
    <property type="entry name" value="BrnT_sf"/>
</dbReference>
<dbReference type="Proteomes" id="UP000179243">
    <property type="component" value="Unassembled WGS sequence"/>
</dbReference>
<dbReference type="InterPro" id="IPR007460">
    <property type="entry name" value="BrnT_toxin"/>
</dbReference>
<name>A0A1F7FCQ1_UNCRA</name>
<protein>
    <recommendedName>
        <fullName evidence="3">BrnT family toxin</fullName>
    </recommendedName>
</protein>
<gene>
    <name evidence="1" type="ORF">A2519_18405</name>
</gene>
<dbReference type="Pfam" id="PF04365">
    <property type="entry name" value="BrnT_toxin"/>
    <property type="match status" value="1"/>
</dbReference>
<sequence>MLFEWDEYKNLENIVKHGVSFEEARKAFVDAARVIKFDDKHSQHEMRFYCLGKVEGRIMTVRFLYRNARIRIFGAGFWREGKEKYEQK</sequence>
<evidence type="ECO:0000313" key="2">
    <source>
        <dbReference type="Proteomes" id="UP000179243"/>
    </source>
</evidence>
<dbReference type="Gene3D" id="3.10.450.530">
    <property type="entry name" value="Ribonuclease toxin, BrnT, of type II toxin-antitoxin system"/>
    <property type="match status" value="1"/>
</dbReference>
<dbReference type="EMBL" id="MFYX01000073">
    <property type="protein sequence ID" value="OGK04381.1"/>
    <property type="molecule type" value="Genomic_DNA"/>
</dbReference>
<accession>A0A1F7FCQ1</accession>
<comment type="caution">
    <text evidence="1">The sequence shown here is derived from an EMBL/GenBank/DDBJ whole genome shotgun (WGS) entry which is preliminary data.</text>
</comment>
<evidence type="ECO:0000313" key="1">
    <source>
        <dbReference type="EMBL" id="OGK04381.1"/>
    </source>
</evidence>
<proteinExistence type="predicted"/>